<dbReference type="GO" id="GO:0008168">
    <property type="term" value="F:methyltransferase activity"/>
    <property type="evidence" value="ECO:0007669"/>
    <property type="project" value="UniProtKB-KW"/>
</dbReference>
<name>A0A8H3BIT4_9AGAM</name>
<dbReference type="SUPFAM" id="SSF53335">
    <property type="entry name" value="S-adenosyl-L-methionine-dependent methyltransferases"/>
    <property type="match status" value="1"/>
</dbReference>
<evidence type="ECO:0000256" key="3">
    <source>
        <dbReference type="ARBA" id="ARBA00022679"/>
    </source>
</evidence>
<evidence type="ECO:0000313" key="5">
    <source>
        <dbReference type="Proteomes" id="UP000663846"/>
    </source>
</evidence>
<dbReference type="InterPro" id="IPR029063">
    <property type="entry name" value="SAM-dependent_MTases_sf"/>
</dbReference>
<dbReference type="AlphaFoldDB" id="A0A8H3BIT4"/>
<accession>A0A8H3BIT4</accession>
<dbReference type="Proteomes" id="UP000663846">
    <property type="component" value="Unassembled WGS sequence"/>
</dbReference>
<dbReference type="EMBL" id="CAJMWS010000657">
    <property type="protein sequence ID" value="CAE6457179.1"/>
    <property type="molecule type" value="Genomic_DNA"/>
</dbReference>
<evidence type="ECO:0000313" key="4">
    <source>
        <dbReference type="EMBL" id="CAE6457179.1"/>
    </source>
</evidence>
<organism evidence="4 5">
    <name type="scientific">Rhizoctonia solani</name>
    <dbReference type="NCBI Taxonomy" id="456999"/>
    <lineage>
        <taxon>Eukaryota</taxon>
        <taxon>Fungi</taxon>
        <taxon>Dikarya</taxon>
        <taxon>Basidiomycota</taxon>
        <taxon>Agaricomycotina</taxon>
        <taxon>Agaricomycetes</taxon>
        <taxon>Cantharellales</taxon>
        <taxon>Ceratobasidiaceae</taxon>
        <taxon>Rhizoctonia</taxon>
    </lineage>
</organism>
<protein>
    <recommendedName>
        <fullName evidence="6">Methyltransferase domain-containing protein</fullName>
    </recommendedName>
</protein>
<evidence type="ECO:0000256" key="1">
    <source>
        <dbReference type="ARBA" id="ARBA00008361"/>
    </source>
</evidence>
<dbReference type="PANTHER" id="PTHR12176:SF84">
    <property type="entry name" value="METHYLTRANSFERASE DOMAIN-CONTAINING PROTEIN"/>
    <property type="match status" value="1"/>
</dbReference>
<proteinExistence type="inferred from homology"/>
<dbReference type="PANTHER" id="PTHR12176">
    <property type="entry name" value="SAM-DEPENDENT METHYLTRANSFERASE SUPERFAMILY PROTEIN"/>
    <property type="match status" value="1"/>
</dbReference>
<comment type="caution">
    <text evidence="4">The sequence shown here is derived from an EMBL/GenBank/DDBJ whole genome shotgun (WGS) entry which is preliminary data.</text>
</comment>
<keyword evidence="3" id="KW-0808">Transferase</keyword>
<dbReference type="InterPro" id="IPR051419">
    <property type="entry name" value="Lys/N-term_MeTrsfase_sf"/>
</dbReference>
<dbReference type="Gene3D" id="3.40.50.150">
    <property type="entry name" value="Vaccinia Virus protein VP39"/>
    <property type="match status" value="1"/>
</dbReference>
<evidence type="ECO:0000256" key="2">
    <source>
        <dbReference type="ARBA" id="ARBA00022603"/>
    </source>
</evidence>
<evidence type="ECO:0008006" key="6">
    <source>
        <dbReference type="Google" id="ProtNLM"/>
    </source>
</evidence>
<gene>
    <name evidence="4" type="ORF">RDB_LOCUS153990</name>
</gene>
<keyword evidence="2" id="KW-0489">Methyltransferase</keyword>
<reference evidence="4" key="1">
    <citation type="submission" date="2021-01" db="EMBL/GenBank/DDBJ databases">
        <authorList>
            <person name="Kaushik A."/>
        </authorList>
    </citation>
    <scope>NUCLEOTIDE SEQUENCE</scope>
    <source>
        <strain evidence="4">AG1-1C</strain>
    </source>
</reference>
<comment type="similarity">
    <text evidence="1">Belongs to the methyltransferase superfamily.</text>
</comment>
<sequence length="246" mass="27730">MPDYSSHAYWQSRFQNETHFEWLGPGDIILPHVARAFGQVPNINYNEGSDRWSKVPDQPFNGPGPKKILHIGSGTSQLSLVLRFLVSARIINIDFEQSCLTQLRQSELTEYGDIKMEYEQLDMLDWEQVQTRLGEEAKVLIIDKSTSDAISCGPDKCSPFSTSPISPVQILALHLAALSAPGSTWIILSYSTTRFDDIGEFWNVETREKVIAESGQTREGVCAPDVWHTLYVLRRTDTPAPVFIQN</sequence>
<dbReference type="GO" id="GO:0032259">
    <property type="term" value="P:methylation"/>
    <property type="evidence" value="ECO:0007669"/>
    <property type="project" value="UniProtKB-KW"/>
</dbReference>